<feature type="signal peptide" evidence="3">
    <location>
        <begin position="1"/>
        <end position="20"/>
    </location>
</feature>
<dbReference type="STRING" id="135651.G0NKR9"/>
<reference evidence="5" key="1">
    <citation type="submission" date="2011-07" db="EMBL/GenBank/DDBJ databases">
        <authorList>
            <consortium name="Caenorhabditis brenneri Sequencing and Analysis Consortium"/>
            <person name="Wilson R.K."/>
        </authorList>
    </citation>
    <scope>NUCLEOTIDE SEQUENCE [LARGE SCALE GENOMIC DNA]</scope>
    <source>
        <strain evidence="5">PB2801</strain>
    </source>
</reference>
<keyword evidence="2" id="KW-0472">Membrane</keyword>
<dbReference type="AlphaFoldDB" id="G0NKR9"/>
<keyword evidence="3" id="KW-0732">Signal</keyword>
<dbReference type="EMBL" id="GL379902">
    <property type="protein sequence ID" value="EGT33100.1"/>
    <property type="molecule type" value="Genomic_DNA"/>
</dbReference>
<gene>
    <name evidence="4" type="ORF">CAEBREN_23754</name>
</gene>
<feature type="compositionally biased region" description="Polar residues" evidence="1">
    <location>
        <begin position="442"/>
        <end position="451"/>
    </location>
</feature>
<protein>
    <submittedName>
        <fullName evidence="4">Uncharacterized protein</fullName>
    </submittedName>
</protein>
<dbReference type="OrthoDB" id="5870456at2759"/>
<organism evidence="5">
    <name type="scientific">Caenorhabditis brenneri</name>
    <name type="common">Nematode worm</name>
    <dbReference type="NCBI Taxonomy" id="135651"/>
    <lineage>
        <taxon>Eukaryota</taxon>
        <taxon>Metazoa</taxon>
        <taxon>Ecdysozoa</taxon>
        <taxon>Nematoda</taxon>
        <taxon>Chromadorea</taxon>
        <taxon>Rhabditida</taxon>
        <taxon>Rhabditina</taxon>
        <taxon>Rhabditomorpha</taxon>
        <taxon>Rhabditoidea</taxon>
        <taxon>Rhabditidae</taxon>
        <taxon>Peloderinae</taxon>
        <taxon>Caenorhabditis</taxon>
    </lineage>
</organism>
<evidence type="ECO:0000256" key="2">
    <source>
        <dbReference type="SAM" id="Phobius"/>
    </source>
</evidence>
<accession>G0NKR9</accession>
<dbReference type="HOGENOM" id="CLU_560468_0_0_1"/>
<name>G0NKR9_CAEBE</name>
<evidence type="ECO:0000256" key="1">
    <source>
        <dbReference type="SAM" id="MobiDB-lite"/>
    </source>
</evidence>
<evidence type="ECO:0000313" key="4">
    <source>
        <dbReference type="EMBL" id="EGT33100.1"/>
    </source>
</evidence>
<dbReference type="Proteomes" id="UP000008068">
    <property type="component" value="Unassembled WGS sequence"/>
</dbReference>
<evidence type="ECO:0000313" key="5">
    <source>
        <dbReference type="Proteomes" id="UP000008068"/>
    </source>
</evidence>
<evidence type="ECO:0000256" key="3">
    <source>
        <dbReference type="SAM" id="SignalP"/>
    </source>
</evidence>
<feature type="region of interest" description="Disordered" evidence="1">
    <location>
        <begin position="433"/>
        <end position="454"/>
    </location>
</feature>
<keyword evidence="2" id="KW-1133">Transmembrane helix</keyword>
<proteinExistence type="predicted"/>
<keyword evidence="2" id="KW-0812">Transmembrane</keyword>
<dbReference type="eggNOG" id="ENOG502TKIM">
    <property type="taxonomic scope" value="Eukaryota"/>
</dbReference>
<feature type="chain" id="PRO_5003405907" evidence="3">
    <location>
        <begin position="21"/>
        <end position="484"/>
    </location>
</feature>
<feature type="transmembrane region" description="Helical" evidence="2">
    <location>
        <begin position="299"/>
        <end position="323"/>
    </location>
</feature>
<keyword evidence="5" id="KW-1185">Reference proteome</keyword>
<sequence>MNPKNWLLLLLFSFPSHSPAQPDVIEKEGNSPTIQKWELNSTSPGRRFEFLQLKGSARIGIDMAAIVEDVALNNNMLRIQINSSHRVTFELLKCNRLLFGIDVEAKETTSLYLNGPWINHLIVLSKQRCLREDHEFFLSVKTTSAANPTVASFSITSSKNIRTTPPKDSSKRDIIEVDKSNSTYLASLKNVIAHARSKAKNGSLIIAFDGLEMEKISFSKCGLLPKVIGLERKKVLAVEEDLLDYLDRLGHVFCDYDRNEGRVELTLQSASNCSNPCHGTIRFEYHDFSTLKEKLPGTIFTVIFIFIVGFCACCCCGCCKDYMTKKTEMKRREAAGLDNPLNSDAVRMIDEANERDEELRVGWKACQMFDEVRHTNLDDKLKVFADVFNNATATRESVRNATRVINAGSESDPIYESIPDISEIDLPHCSTAGLGKEKEMGSHNTPSTSAPHVSRPTVLDSVKWTVGAGSVQIIGDEEFDSIDN</sequence>
<dbReference type="InParanoid" id="G0NKR9"/>